<feature type="repeat" description="TPR" evidence="1">
    <location>
        <begin position="167"/>
        <end position="200"/>
    </location>
</feature>
<dbReference type="STRING" id="1513793.SAMN06296036_12631"/>
<dbReference type="PROSITE" id="PS51257">
    <property type="entry name" value="PROKAR_LIPOPROTEIN"/>
    <property type="match status" value="1"/>
</dbReference>
<feature type="compositionally biased region" description="Basic and acidic residues" evidence="2">
    <location>
        <begin position="83"/>
        <end position="93"/>
    </location>
</feature>
<dbReference type="OrthoDB" id="9342847at2"/>
<gene>
    <name evidence="3" type="ORF">SAMN06296036_12631</name>
</gene>
<dbReference type="Gene3D" id="1.25.40.10">
    <property type="entry name" value="Tetratricopeptide repeat domain"/>
    <property type="match status" value="1"/>
</dbReference>
<reference evidence="4" key="1">
    <citation type="submission" date="2017-04" db="EMBL/GenBank/DDBJ databases">
        <authorList>
            <person name="Varghese N."/>
            <person name="Submissions S."/>
        </authorList>
    </citation>
    <scope>NUCLEOTIDE SEQUENCE [LARGE SCALE GENOMIC DNA]</scope>
    <source>
        <strain evidence="4">RKEM611</strain>
    </source>
</reference>
<organism evidence="3 4">
    <name type="scientific">Pseudobacteriovorax antillogorgiicola</name>
    <dbReference type="NCBI Taxonomy" id="1513793"/>
    <lineage>
        <taxon>Bacteria</taxon>
        <taxon>Pseudomonadati</taxon>
        <taxon>Bdellovibrionota</taxon>
        <taxon>Oligoflexia</taxon>
        <taxon>Oligoflexales</taxon>
        <taxon>Pseudobacteriovoracaceae</taxon>
        <taxon>Pseudobacteriovorax</taxon>
    </lineage>
</organism>
<dbReference type="RefSeq" id="WP_132324287.1">
    <property type="nucleotide sequence ID" value="NZ_FWZT01000026.1"/>
</dbReference>
<evidence type="ECO:0000313" key="4">
    <source>
        <dbReference type="Proteomes" id="UP000192907"/>
    </source>
</evidence>
<dbReference type="InterPro" id="IPR011990">
    <property type="entry name" value="TPR-like_helical_dom_sf"/>
</dbReference>
<dbReference type="Proteomes" id="UP000192907">
    <property type="component" value="Unassembled WGS sequence"/>
</dbReference>
<dbReference type="PROSITE" id="PS50005">
    <property type="entry name" value="TPR"/>
    <property type="match status" value="1"/>
</dbReference>
<evidence type="ECO:0000256" key="1">
    <source>
        <dbReference type="PROSITE-ProRule" id="PRU00339"/>
    </source>
</evidence>
<keyword evidence="4" id="KW-1185">Reference proteome</keyword>
<evidence type="ECO:0000256" key="2">
    <source>
        <dbReference type="SAM" id="MobiDB-lite"/>
    </source>
</evidence>
<name>A0A1Y6CL54_9BACT</name>
<sequence length="213" mass="23753">MIKRFLFLALGGTLGACSTKPYTHYLIEPEVEVDESFQNSATTPKLEPRAQASDQTITMKWNNGKTYTEVDIPLSVAGRVIVDHDSKRSDSQKKGPRTIIPAPTKSDTVHLQMHHAYLARGLVENKKAPAISLSRARIMMDRETQTQNYGKGLLIADSVLARYPSHPEFLKAQGSLYLLVGERTKAIEAYSKALEVEDDPAVSRKLNELEELE</sequence>
<protein>
    <submittedName>
        <fullName evidence="3">Uncharacterized protein</fullName>
    </submittedName>
</protein>
<evidence type="ECO:0000313" key="3">
    <source>
        <dbReference type="EMBL" id="SMF71113.1"/>
    </source>
</evidence>
<accession>A0A1Y6CL54</accession>
<feature type="region of interest" description="Disordered" evidence="2">
    <location>
        <begin position="83"/>
        <end position="103"/>
    </location>
</feature>
<keyword evidence="1" id="KW-0802">TPR repeat</keyword>
<dbReference type="AlphaFoldDB" id="A0A1Y6CL54"/>
<dbReference type="EMBL" id="FWZT01000026">
    <property type="protein sequence ID" value="SMF71113.1"/>
    <property type="molecule type" value="Genomic_DNA"/>
</dbReference>
<dbReference type="SUPFAM" id="SSF48452">
    <property type="entry name" value="TPR-like"/>
    <property type="match status" value="1"/>
</dbReference>
<dbReference type="InterPro" id="IPR019734">
    <property type="entry name" value="TPR_rpt"/>
</dbReference>
<proteinExistence type="predicted"/>